<dbReference type="InterPro" id="IPR025736">
    <property type="entry name" value="PucR_C-HTH_dom"/>
</dbReference>
<accession>A0ABZ1FT32</accession>
<dbReference type="InterPro" id="IPR012914">
    <property type="entry name" value="PucR_dom"/>
</dbReference>
<dbReference type="Proteomes" id="UP001344251">
    <property type="component" value="Chromosome"/>
</dbReference>
<evidence type="ECO:0000259" key="2">
    <source>
        <dbReference type="Pfam" id="PF07905"/>
    </source>
</evidence>
<dbReference type="Pfam" id="PF07905">
    <property type="entry name" value="PucR"/>
    <property type="match status" value="1"/>
</dbReference>
<comment type="similarity">
    <text evidence="1">Belongs to the CdaR family.</text>
</comment>
<evidence type="ECO:0000259" key="4">
    <source>
        <dbReference type="Pfam" id="PF17853"/>
    </source>
</evidence>
<dbReference type="RefSeq" id="WP_326622627.1">
    <property type="nucleotide sequence ID" value="NZ_CP109106.1"/>
</dbReference>
<keyword evidence="6" id="KW-1185">Reference proteome</keyword>
<feature type="domain" description="PucR C-terminal helix-turn-helix" evidence="3">
    <location>
        <begin position="435"/>
        <end position="493"/>
    </location>
</feature>
<dbReference type="PANTHER" id="PTHR33744">
    <property type="entry name" value="CARBOHYDRATE DIACID REGULATOR"/>
    <property type="match status" value="1"/>
</dbReference>
<evidence type="ECO:0000259" key="3">
    <source>
        <dbReference type="Pfam" id="PF13556"/>
    </source>
</evidence>
<organism evidence="5 6">
    <name type="scientific">Streptomyces decoyicus</name>
    <dbReference type="NCBI Taxonomy" id="249567"/>
    <lineage>
        <taxon>Bacteria</taxon>
        <taxon>Bacillati</taxon>
        <taxon>Actinomycetota</taxon>
        <taxon>Actinomycetes</taxon>
        <taxon>Kitasatosporales</taxon>
        <taxon>Streptomycetaceae</taxon>
        <taxon>Streptomyces</taxon>
    </lineage>
</organism>
<gene>
    <name evidence="5" type="ORF">OG863_36660</name>
</gene>
<reference evidence="5 6" key="1">
    <citation type="submission" date="2022-10" db="EMBL/GenBank/DDBJ databases">
        <title>The complete genomes of actinobacterial strains from the NBC collection.</title>
        <authorList>
            <person name="Joergensen T.S."/>
            <person name="Alvarez Arevalo M."/>
            <person name="Sterndorff E.B."/>
            <person name="Faurdal D."/>
            <person name="Vuksanovic O."/>
            <person name="Mourched A.-S."/>
            <person name="Charusanti P."/>
            <person name="Shaw S."/>
            <person name="Blin K."/>
            <person name="Weber T."/>
        </authorList>
    </citation>
    <scope>NUCLEOTIDE SEQUENCE [LARGE SCALE GENOMIC DNA]</scope>
    <source>
        <strain evidence="5 6">NBC 01774</strain>
    </source>
</reference>
<evidence type="ECO:0000313" key="6">
    <source>
        <dbReference type="Proteomes" id="UP001344251"/>
    </source>
</evidence>
<dbReference type="PANTHER" id="PTHR33744:SF1">
    <property type="entry name" value="DNA-BINDING TRANSCRIPTIONAL ACTIVATOR ADER"/>
    <property type="match status" value="1"/>
</dbReference>
<dbReference type="Pfam" id="PF13556">
    <property type="entry name" value="HTH_30"/>
    <property type="match status" value="1"/>
</dbReference>
<dbReference type="Gene3D" id="1.10.10.2840">
    <property type="entry name" value="PucR C-terminal helix-turn-helix domain"/>
    <property type="match status" value="1"/>
</dbReference>
<evidence type="ECO:0000256" key="1">
    <source>
        <dbReference type="ARBA" id="ARBA00006754"/>
    </source>
</evidence>
<name>A0ABZ1FT32_9ACTN</name>
<feature type="domain" description="CdaR GGDEF-like" evidence="4">
    <location>
        <begin position="288"/>
        <end position="386"/>
    </location>
</feature>
<dbReference type="EMBL" id="CP109106">
    <property type="protein sequence ID" value="WSB73045.1"/>
    <property type="molecule type" value="Genomic_DNA"/>
</dbReference>
<feature type="domain" description="Purine catabolism PurC-like" evidence="2">
    <location>
        <begin position="7"/>
        <end position="123"/>
    </location>
</feature>
<protein>
    <submittedName>
        <fullName evidence="5">PucR family transcriptional regulator ligand-binding domain-containing protein</fullName>
    </submittedName>
</protein>
<dbReference type="Pfam" id="PF17853">
    <property type="entry name" value="GGDEF_2"/>
    <property type="match status" value="1"/>
</dbReference>
<sequence length="515" mass="54625">MRVTVGDLVRIPHLRLDLFAGGGGLDRPVSWAHASDLDSVRDWLAGGELLIRNGRTLPPLGADQAELLRNLADVGASGLVVGEDPQTPALCDELAAAAEDCGIPLLVAPYSVGFAAISRAVADANSRDDAARVGQVERVYAAVRDALGGVPAESPVARLSRELGCRLLLLDAASAHPVDPSAPEPPPELRAAVRAAVRACAGKIPGVLRLPSADSGTSLAVEVPAEEPTLLVVEGLPSASSDTSLLHHLATVAAVEVARHAMALEHQRRVHGELLAHLLDARTDAPTARHELETAGLDPSTCVLVAAQHGDEPGRRDLHLTLGRRRIPHLLLSREPLLLALLPDDPDVLMTVRNKLGPAVLLGVGNALGVPDRLPTAHKEAMWALNLAATSEDRIARYGDDSAHTVLRSIDEARVVVDRVLGPLLAYDAAHRTDLVGSLDAFLHCRRSWQRTAAALNVHKQTVMYRMQRVEQLTGRTLATTGDLAELWIALQARELLGGPARTEGPGSHFRGASV</sequence>
<dbReference type="InterPro" id="IPR042070">
    <property type="entry name" value="PucR_C-HTH_sf"/>
</dbReference>
<dbReference type="InterPro" id="IPR041522">
    <property type="entry name" value="CdaR_GGDEF"/>
</dbReference>
<dbReference type="InterPro" id="IPR051448">
    <property type="entry name" value="CdaR-like_regulators"/>
</dbReference>
<evidence type="ECO:0000313" key="5">
    <source>
        <dbReference type="EMBL" id="WSB73045.1"/>
    </source>
</evidence>
<proteinExistence type="inferred from homology"/>